<evidence type="ECO:0000313" key="3">
    <source>
        <dbReference type="Proteomes" id="UP000199322"/>
    </source>
</evidence>
<sequence>MTKLAMKFYDNAERRTINISLNDPKPALDAATVEAAMTAMIGVVVPATAVIDEANYIETTETNITDLLV</sequence>
<accession>A0A1G6Q827</accession>
<dbReference type="InterPro" id="IPR021321">
    <property type="entry name" value="DUF2922"/>
</dbReference>
<name>A0A1G6Q827_9BACT</name>
<dbReference type="EMBL" id="SRME01000003">
    <property type="protein sequence ID" value="TGG88040.1"/>
    <property type="molecule type" value="Genomic_DNA"/>
</dbReference>
<dbReference type="RefSeq" id="WP_091405534.1">
    <property type="nucleotide sequence ID" value="NZ_FMYV01000011.1"/>
</dbReference>
<evidence type="ECO:0000313" key="2">
    <source>
        <dbReference type="EMBL" id="TGG88040.1"/>
    </source>
</evidence>
<dbReference type="Proteomes" id="UP000199322">
    <property type="component" value="Unassembled WGS sequence"/>
</dbReference>
<dbReference type="Proteomes" id="UP000297288">
    <property type="component" value="Unassembled WGS sequence"/>
</dbReference>
<keyword evidence="3" id="KW-1185">Reference proteome</keyword>
<dbReference type="AlphaFoldDB" id="A0A1G6Q827"/>
<gene>
    <name evidence="2" type="ORF">E4650_06770</name>
    <name evidence="1" type="ORF">SAMN04488588_2007</name>
</gene>
<dbReference type="EMBL" id="FMYV01000011">
    <property type="protein sequence ID" value="SDC88672.1"/>
    <property type="molecule type" value="Genomic_DNA"/>
</dbReference>
<evidence type="ECO:0000313" key="1">
    <source>
        <dbReference type="EMBL" id="SDC88672.1"/>
    </source>
</evidence>
<proteinExistence type="predicted"/>
<organism evidence="1 3">
    <name type="scientific">Geotoga petraea</name>
    <dbReference type="NCBI Taxonomy" id="28234"/>
    <lineage>
        <taxon>Bacteria</taxon>
        <taxon>Thermotogati</taxon>
        <taxon>Thermotogota</taxon>
        <taxon>Thermotogae</taxon>
        <taxon>Petrotogales</taxon>
        <taxon>Petrotogaceae</taxon>
        <taxon>Geotoga</taxon>
    </lineage>
</organism>
<reference evidence="2 4" key="2">
    <citation type="submission" date="2019-04" db="EMBL/GenBank/DDBJ databases">
        <title>Draft genome sequence data and analysis of a Fermenting Bacterium, Geotoga petraea strain HO-Geo1, isolated from heavy-oil petroleum reservoir in Russia.</title>
        <authorList>
            <person name="Grouzdev D.S."/>
            <person name="Semenova E.M."/>
            <person name="Sokolova D.S."/>
            <person name="Tourova T.P."/>
            <person name="Poltaraus A.B."/>
            <person name="Nazina T.N."/>
        </authorList>
    </citation>
    <scope>NUCLEOTIDE SEQUENCE [LARGE SCALE GENOMIC DNA]</scope>
    <source>
        <strain evidence="2 4">HO-Geo1</strain>
    </source>
</reference>
<dbReference type="Pfam" id="PF11148">
    <property type="entry name" value="DUF2922"/>
    <property type="match status" value="1"/>
</dbReference>
<dbReference type="OrthoDB" id="47755at2"/>
<dbReference type="STRING" id="28234.SAMN04488588_2007"/>
<reference evidence="1 3" key="1">
    <citation type="submission" date="2016-10" db="EMBL/GenBank/DDBJ databases">
        <authorList>
            <person name="de Groot N.N."/>
        </authorList>
    </citation>
    <scope>NUCLEOTIDE SEQUENCE [LARGE SCALE GENOMIC DNA]</scope>
    <source>
        <strain evidence="1 3">WG14</strain>
    </source>
</reference>
<protein>
    <submittedName>
        <fullName evidence="2">DUF2922 domain-containing protein</fullName>
    </submittedName>
</protein>
<evidence type="ECO:0000313" key="4">
    <source>
        <dbReference type="Proteomes" id="UP000297288"/>
    </source>
</evidence>